<evidence type="ECO:0000259" key="2">
    <source>
        <dbReference type="Pfam" id="PF01551"/>
    </source>
</evidence>
<organism evidence="3 4">
    <name type="scientific">Candidatus Azambacteria bacterium GW2011_GWA2_39_10</name>
    <dbReference type="NCBI Taxonomy" id="1618611"/>
    <lineage>
        <taxon>Bacteria</taxon>
        <taxon>Candidatus Azamiibacteriota</taxon>
    </lineage>
</organism>
<dbReference type="Gene3D" id="6.10.250.3150">
    <property type="match status" value="1"/>
</dbReference>
<dbReference type="PANTHER" id="PTHR21666:SF270">
    <property type="entry name" value="MUREIN HYDROLASE ACTIVATOR ENVC"/>
    <property type="match status" value="1"/>
</dbReference>
<protein>
    <recommendedName>
        <fullName evidence="2">M23ase beta-sheet core domain-containing protein</fullName>
    </recommendedName>
</protein>
<dbReference type="Gene3D" id="2.70.70.10">
    <property type="entry name" value="Glucose Permease (Domain IIA)"/>
    <property type="match status" value="1"/>
</dbReference>
<evidence type="ECO:0000313" key="4">
    <source>
        <dbReference type="Proteomes" id="UP000034706"/>
    </source>
</evidence>
<dbReference type="SUPFAM" id="SSF51261">
    <property type="entry name" value="Duplicated hybrid motif"/>
    <property type="match status" value="1"/>
</dbReference>
<gene>
    <name evidence="3" type="ORF">UT16_C0001G0027</name>
</gene>
<dbReference type="GO" id="GO:0004222">
    <property type="term" value="F:metalloendopeptidase activity"/>
    <property type="evidence" value="ECO:0007669"/>
    <property type="project" value="TreeGrafter"/>
</dbReference>
<evidence type="ECO:0000256" key="1">
    <source>
        <dbReference type="SAM" id="Coils"/>
    </source>
</evidence>
<feature type="coiled-coil region" evidence="1">
    <location>
        <begin position="19"/>
        <end position="60"/>
    </location>
</feature>
<proteinExistence type="predicted"/>
<feature type="coiled-coil region" evidence="1">
    <location>
        <begin position="194"/>
        <end position="246"/>
    </location>
</feature>
<sequence length="406" mass="46385">MRYKILLIFIFFVLPFNNLYAQTDENDILREQIKSKEEEIKKLELELNNYRYALLKTQSQTNTLKGQIALIESQTNKLKADLKITQAKISKTEANIKLYSRKIKEKEQKIKERQAAMARSFRFLAYADNRGFLAVILNSKKLSDFLNQSEYLASVANGLYSDYKILTQDRLELTSLLSGNEELKKDFIDFKNELQSKSRLVENQKKEKSTLLKETKNQEAEYQKIISRIQIKQAQIQKEILELENKLRGEVTGVPPARPGELTWPLLGRLTQSYGPTSVTGFYNDAYKFHNGIDITLEYGAPIRASLDGTVVASGDNGRYVYGNWLAIRHNNGLTTLYAHFSAKTATVGEYVRQGQIIGYEGSSGFVTGPHLHFTVYSTNTFRTENRWFGLLPLGGSINPLDYLLQ</sequence>
<keyword evidence="1" id="KW-0175">Coiled coil</keyword>
<dbReference type="InterPro" id="IPR050570">
    <property type="entry name" value="Cell_wall_metabolism_enzyme"/>
</dbReference>
<accession>A0A0G0PUF7</accession>
<dbReference type="Pfam" id="PF01551">
    <property type="entry name" value="Peptidase_M23"/>
    <property type="match status" value="1"/>
</dbReference>
<name>A0A0G0PUF7_9BACT</name>
<dbReference type="AlphaFoldDB" id="A0A0G0PUF7"/>
<evidence type="ECO:0000313" key="3">
    <source>
        <dbReference type="EMBL" id="KKQ92961.1"/>
    </source>
</evidence>
<dbReference type="Proteomes" id="UP000034706">
    <property type="component" value="Unassembled WGS sequence"/>
</dbReference>
<feature type="coiled-coil region" evidence="1">
    <location>
        <begin position="89"/>
        <end position="116"/>
    </location>
</feature>
<reference evidence="3 4" key="1">
    <citation type="journal article" date="2015" name="Nature">
        <title>rRNA introns, odd ribosomes, and small enigmatic genomes across a large radiation of phyla.</title>
        <authorList>
            <person name="Brown C.T."/>
            <person name="Hug L.A."/>
            <person name="Thomas B.C."/>
            <person name="Sharon I."/>
            <person name="Castelle C.J."/>
            <person name="Singh A."/>
            <person name="Wilkins M.J."/>
            <person name="Williams K.H."/>
            <person name="Banfield J.F."/>
        </authorList>
    </citation>
    <scope>NUCLEOTIDE SEQUENCE [LARGE SCALE GENOMIC DNA]</scope>
</reference>
<dbReference type="InterPro" id="IPR011055">
    <property type="entry name" value="Dup_hybrid_motif"/>
</dbReference>
<dbReference type="PANTHER" id="PTHR21666">
    <property type="entry name" value="PEPTIDASE-RELATED"/>
    <property type="match status" value="1"/>
</dbReference>
<comment type="caution">
    <text evidence="3">The sequence shown here is derived from an EMBL/GenBank/DDBJ whole genome shotgun (WGS) entry which is preliminary data.</text>
</comment>
<dbReference type="CDD" id="cd12797">
    <property type="entry name" value="M23_peptidase"/>
    <property type="match status" value="1"/>
</dbReference>
<dbReference type="InterPro" id="IPR016047">
    <property type="entry name" value="M23ase_b-sheet_dom"/>
</dbReference>
<feature type="domain" description="M23ase beta-sheet core" evidence="2">
    <location>
        <begin position="288"/>
        <end position="379"/>
    </location>
</feature>
<dbReference type="EMBL" id="LBVT01000001">
    <property type="protein sequence ID" value="KKQ92961.1"/>
    <property type="molecule type" value="Genomic_DNA"/>
</dbReference>